<name>A0A7M7GIF4_NASVI</name>
<evidence type="ECO:0000313" key="4">
    <source>
        <dbReference type="Proteomes" id="UP000002358"/>
    </source>
</evidence>
<evidence type="ECO:0000313" key="3">
    <source>
        <dbReference type="EnsemblMetazoa" id="XP_003427016"/>
    </source>
</evidence>
<feature type="chain" id="PRO_5029757825" description="Ig-like domain-containing protein" evidence="1">
    <location>
        <begin position="24"/>
        <end position="306"/>
    </location>
</feature>
<keyword evidence="4" id="KW-1185">Reference proteome</keyword>
<reference evidence="3" key="1">
    <citation type="submission" date="2021-01" db="UniProtKB">
        <authorList>
            <consortium name="EnsemblMetazoa"/>
        </authorList>
    </citation>
    <scope>IDENTIFICATION</scope>
</reference>
<dbReference type="InterPro" id="IPR036179">
    <property type="entry name" value="Ig-like_dom_sf"/>
</dbReference>
<organism evidence="3 4">
    <name type="scientific">Nasonia vitripennis</name>
    <name type="common">Parasitic wasp</name>
    <dbReference type="NCBI Taxonomy" id="7425"/>
    <lineage>
        <taxon>Eukaryota</taxon>
        <taxon>Metazoa</taxon>
        <taxon>Ecdysozoa</taxon>
        <taxon>Arthropoda</taxon>
        <taxon>Hexapoda</taxon>
        <taxon>Insecta</taxon>
        <taxon>Pterygota</taxon>
        <taxon>Neoptera</taxon>
        <taxon>Endopterygota</taxon>
        <taxon>Hymenoptera</taxon>
        <taxon>Apocrita</taxon>
        <taxon>Proctotrupomorpha</taxon>
        <taxon>Chalcidoidea</taxon>
        <taxon>Pteromalidae</taxon>
        <taxon>Pteromalinae</taxon>
        <taxon>Nasonia</taxon>
    </lineage>
</organism>
<feature type="signal peptide" evidence="1">
    <location>
        <begin position="1"/>
        <end position="23"/>
    </location>
</feature>
<keyword evidence="1" id="KW-0732">Signal</keyword>
<proteinExistence type="predicted"/>
<evidence type="ECO:0000259" key="2">
    <source>
        <dbReference type="PROSITE" id="PS50835"/>
    </source>
</evidence>
<dbReference type="InterPro" id="IPR007110">
    <property type="entry name" value="Ig-like_dom"/>
</dbReference>
<dbReference type="SMR" id="A0A7M7GIF4"/>
<dbReference type="InterPro" id="IPR013783">
    <property type="entry name" value="Ig-like_fold"/>
</dbReference>
<dbReference type="RefSeq" id="XP_003427016.1">
    <property type="nucleotide sequence ID" value="XM_003426968.5"/>
</dbReference>
<accession>A0A7M7GIF4</accession>
<sequence length="306" mass="33564">MARPTSSGCLLVFAALLIGHFQASLQLVIKKVDIPTSVRVGEEYVILDCDYDLENTSPMGLVVKWYLNGYYLVYQWIYDKVPGAPDPISKYIDLQYKASNDPNTMYRAMKLMRPDIDLTGNYTCQISTFQDEVSTTRPMTVYSTGQENEFKLRSKKTNDGVEVTCGAVGLYPKPTLDITVEGFPDMQSSRPIITETPDGHYNIDSYLALEDQDLPDSAVINCVLGIPSVNYNATKKLVHYPSGRATTTATAITAGDTTKLLRKLEIQALDNSQADASSGGGNSAGGMRTSVFVILMNAAVFILLGY</sequence>
<dbReference type="OrthoDB" id="6478865at2759"/>
<dbReference type="Gene3D" id="2.60.40.10">
    <property type="entry name" value="Immunoglobulins"/>
    <property type="match status" value="1"/>
</dbReference>
<dbReference type="PANTHER" id="PTHR21261">
    <property type="entry name" value="BEAT PROTEIN"/>
    <property type="match status" value="1"/>
</dbReference>
<dbReference type="GeneID" id="100679306"/>
<feature type="domain" description="Ig-like" evidence="2">
    <location>
        <begin position="41"/>
        <end position="140"/>
    </location>
</feature>
<dbReference type="AlphaFoldDB" id="A0A7M7GIF4"/>
<dbReference type="KEGG" id="nvi:100679306"/>
<dbReference type="SUPFAM" id="SSF48726">
    <property type="entry name" value="Immunoglobulin"/>
    <property type="match status" value="2"/>
</dbReference>
<dbReference type="PROSITE" id="PS50835">
    <property type="entry name" value="IG_LIKE"/>
    <property type="match status" value="1"/>
</dbReference>
<dbReference type="Proteomes" id="UP000002358">
    <property type="component" value="Chromosome 5"/>
</dbReference>
<dbReference type="EnsemblMetazoa" id="XM_003426968">
    <property type="protein sequence ID" value="XP_003427016"/>
    <property type="gene ID" value="LOC100679306"/>
</dbReference>
<evidence type="ECO:0000256" key="1">
    <source>
        <dbReference type="SAM" id="SignalP"/>
    </source>
</evidence>
<protein>
    <recommendedName>
        <fullName evidence="2">Ig-like domain-containing protein</fullName>
    </recommendedName>
</protein>
<dbReference type="InParanoid" id="A0A7M7GIF4"/>